<feature type="compositionally biased region" description="Polar residues" evidence="2">
    <location>
        <begin position="181"/>
        <end position="193"/>
    </location>
</feature>
<feature type="region of interest" description="Disordered" evidence="2">
    <location>
        <begin position="155"/>
        <end position="193"/>
    </location>
</feature>
<dbReference type="Proteomes" id="UP000785679">
    <property type="component" value="Unassembled WGS sequence"/>
</dbReference>
<evidence type="ECO:0000256" key="1">
    <source>
        <dbReference type="SAM" id="Coils"/>
    </source>
</evidence>
<protein>
    <submittedName>
        <fullName evidence="3">Uncharacterized protein</fullName>
    </submittedName>
</protein>
<dbReference type="EMBL" id="RRYP01030081">
    <property type="protein sequence ID" value="TNV71270.1"/>
    <property type="molecule type" value="Genomic_DNA"/>
</dbReference>
<sequence>MQQSQQTSIAPLDLRFGRPNAKVSLQFSHITRKWVVTEPYAEALQKLKDGNFEGSNENQDPNRRNIIMSVEDQIKLRVLDDDRIKVEKAIDQQSEKKARLQCQLQLLKLQLVNLMKQQDVKTASILEKLRDIKEKDLPPISQEQQRKISLAFKSALKHREDSSDEEGEIKFQDDDIISHSDAGNNTGRGRSGK</sequence>
<keyword evidence="4" id="KW-1185">Reference proteome</keyword>
<reference evidence="3" key="1">
    <citation type="submission" date="2019-06" db="EMBL/GenBank/DDBJ databases">
        <authorList>
            <person name="Zheng W."/>
        </authorList>
    </citation>
    <scope>NUCLEOTIDE SEQUENCE</scope>
    <source>
        <strain evidence="3">QDHG01</strain>
    </source>
</reference>
<comment type="caution">
    <text evidence="3">The sequence shown here is derived from an EMBL/GenBank/DDBJ whole genome shotgun (WGS) entry which is preliminary data.</text>
</comment>
<proteinExistence type="predicted"/>
<evidence type="ECO:0000313" key="3">
    <source>
        <dbReference type="EMBL" id="TNV71270.1"/>
    </source>
</evidence>
<feature type="compositionally biased region" description="Basic and acidic residues" evidence="2">
    <location>
        <begin position="168"/>
        <end position="178"/>
    </location>
</feature>
<name>A0A8J8SUK1_HALGN</name>
<evidence type="ECO:0000313" key="4">
    <source>
        <dbReference type="Proteomes" id="UP000785679"/>
    </source>
</evidence>
<accession>A0A8J8SUK1</accession>
<feature type="coiled-coil region" evidence="1">
    <location>
        <begin position="83"/>
        <end position="117"/>
    </location>
</feature>
<gene>
    <name evidence="3" type="ORF">FGO68_gene3031</name>
</gene>
<evidence type="ECO:0000256" key="2">
    <source>
        <dbReference type="SAM" id="MobiDB-lite"/>
    </source>
</evidence>
<keyword evidence="1" id="KW-0175">Coiled coil</keyword>
<organism evidence="3 4">
    <name type="scientific">Halteria grandinella</name>
    <dbReference type="NCBI Taxonomy" id="5974"/>
    <lineage>
        <taxon>Eukaryota</taxon>
        <taxon>Sar</taxon>
        <taxon>Alveolata</taxon>
        <taxon>Ciliophora</taxon>
        <taxon>Intramacronucleata</taxon>
        <taxon>Spirotrichea</taxon>
        <taxon>Stichotrichia</taxon>
        <taxon>Sporadotrichida</taxon>
        <taxon>Halteriidae</taxon>
        <taxon>Halteria</taxon>
    </lineage>
</organism>
<dbReference type="AlphaFoldDB" id="A0A8J8SUK1"/>